<evidence type="ECO:0000256" key="8">
    <source>
        <dbReference type="SAM" id="Phobius"/>
    </source>
</evidence>
<dbReference type="InterPro" id="IPR023271">
    <property type="entry name" value="Aquaporin-like"/>
</dbReference>
<feature type="transmembrane region" description="Helical" evidence="8">
    <location>
        <begin position="181"/>
        <end position="203"/>
    </location>
</feature>
<keyword evidence="3 7" id="KW-0813">Transport</keyword>
<evidence type="ECO:0000313" key="11">
    <source>
        <dbReference type="Proteomes" id="UP000663854"/>
    </source>
</evidence>
<dbReference type="InterPro" id="IPR000425">
    <property type="entry name" value="MIP"/>
</dbReference>
<reference evidence="9" key="1">
    <citation type="submission" date="2021-02" db="EMBL/GenBank/DDBJ databases">
        <authorList>
            <person name="Nowell W R."/>
        </authorList>
    </citation>
    <scope>NUCLEOTIDE SEQUENCE</scope>
</reference>
<dbReference type="EMBL" id="CAJNOH010000987">
    <property type="protein sequence ID" value="CAF1159564.1"/>
    <property type="molecule type" value="Genomic_DNA"/>
</dbReference>
<dbReference type="GO" id="GO:0015250">
    <property type="term" value="F:water channel activity"/>
    <property type="evidence" value="ECO:0007669"/>
    <property type="project" value="TreeGrafter"/>
</dbReference>
<dbReference type="PROSITE" id="PS00221">
    <property type="entry name" value="MIP"/>
    <property type="match status" value="1"/>
</dbReference>
<evidence type="ECO:0008006" key="13">
    <source>
        <dbReference type="Google" id="ProtNLM"/>
    </source>
</evidence>
<proteinExistence type="inferred from homology"/>
<dbReference type="GO" id="GO:0016323">
    <property type="term" value="C:basolateral plasma membrane"/>
    <property type="evidence" value="ECO:0007669"/>
    <property type="project" value="TreeGrafter"/>
</dbReference>
<dbReference type="SUPFAM" id="SSF81338">
    <property type="entry name" value="Aquaporin-like"/>
    <property type="match status" value="1"/>
</dbReference>
<dbReference type="PANTHER" id="PTHR43829:SF9">
    <property type="entry name" value="AQUAPORIN-9"/>
    <property type="match status" value="1"/>
</dbReference>
<evidence type="ECO:0000256" key="7">
    <source>
        <dbReference type="RuleBase" id="RU000477"/>
    </source>
</evidence>
<evidence type="ECO:0000256" key="3">
    <source>
        <dbReference type="ARBA" id="ARBA00022448"/>
    </source>
</evidence>
<sequence length="293" mass="32031">MVKIKELQQYAIQLLAECFATCVLMLMGDGAIANYKFSRQPSHSTLPIAISFGIGVYSALMLSGPITGAHLNPALSISLMTVGKLKLLQCIFYVIGQILGGFLGAALVYLVYLKQFDEFDGGIRQVIGPNGTADIFFTMPGKGTPQWNALVDQIVTTAILMIFGMSVGHKFNQMISEAAKPFAYALIVTGIICAFSLNAGAAINPARDLGPRLFGAFVYGWNEVFGVHNYFFWVPIVGPIIGAIVDLRESCALNQIQIIVKLFPQLEYLKTCMDRKEIGQITKYLLLKTNNTI</sequence>
<evidence type="ECO:0000256" key="1">
    <source>
        <dbReference type="ARBA" id="ARBA00004141"/>
    </source>
</evidence>
<accession>A0A814TFY3</accession>
<comment type="similarity">
    <text evidence="2 7">Belongs to the MIP/aquaporin (TC 1.A.8) family.</text>
</comment>
<comment type="subcellular location">
    <subcellularLocation>
        <location evidence="1">Membrane</location>
        <topology evidence="1">Multi-pass membrane protein</topology>
    </subcellularLocation>
</comment>
<keyword evidence="5 8" id="KW-1133">Transmembrane helix</keyword>
<evidence type="ECO:0000256" key="2">
    <source>
        <dbReference type="ARBA" id="ARBA00006175"/>
    </source>
</evidence>
<keyword evidence="4 7" id="KW-0812">Transmembrane</keyword>
<dbReference type="PRINTS" id="PR00783">
    <property type="entry name" value="MINTRINSICP"/>
</dbReference>
<comment type="caution">
    <text evidence="9">The sequence shown here is derived from an EMBL/GenBank/DDBJ whole genome shotgun (WGS) entry which is preliminary data.</text>
</comment>
<evidence type="ECO:0000313" key="10">
    <source>
        <dbReference type="EMBL" id="CAF1406586.1"/>
    </source>
</evidence>
<dbReference type="AlphaFoldDB" id="A0A814TFY3"/>
<dbReference type="EMBL" id="CAJNOL010001702">
    <property type="protein sequence ID" value="CAF1406586.1"/>
    <property type="molecule type" value="Genomic_DNA"/>
</dbReference>
<dbReference type="Pfam" id="PF00230">
    <property type="entry name" value="MIP"/>
    <property type="match status" value="1"/>
</dbReference>
<dbReference type="InterPro" id="IPR022357">
    <property type="entry name" value="MIP_CS"/>
</dbReference>
<dbReference type="InterPro" id="IPR050363">
    <property type="entry name" value="MIP/Aquaporin"/>
</dbReference>
<keyword evidence="12" id="KW-1185">Reference proteome</keyword>
<evidence type="ECO:0000256" key="6">
    <source>
        <dbReference type="ARBA" id="ARBA00023136"/>
    </source>
</evidence>
<feature type="transmembrane region" description="Helical" evidence="8">
    <location>
        <begin position="230"/>
        <end position="247"/>
    </location>
</feature>
<evidence type="ECO:0000256" key="5">
    <source>
        <dbReference type="ARBA" id="ARBA00022989"/>
    </source>
</evidence>
<protein>
    <recommendedName>
        <fullName evidence="13">Aquaporin</fullName>
    </recommendedName>
</protein>
<feature type="transmembrane region" description="Helical" evidence="8">
    <location>
        <begin position="12"/>
        <end position="33"/>
    </location>
</feature>
<gene>
    <name evidence="10" type="ORF">JXQ802_LOCUS35019</name>
    <name evidence="9" type="ORF">PYM288_LOCUS22667</name>
</gene>
<feature type="transmembrane region" description="Helical" evidence="8">
    <location>
        <begin position="90"/>
        <end position="112"/>
    </location>
</feature>
<feature type="transmembrane region" description="Helical" evidence="8">
    <location>
        <begin position="147"/>
        <end position="169"/>
    </location>
</feature>
<dbReference type="Proteomes" id="UP000663854">
    <property type="component" value="Unassembled WGS sequence"/>
</dbReference>
<dbReference type="CDD" id="cd00333">
    <property type="entry name" value="MIP"/>
    <property type="match status" value="1"/>
</dbReference>
<evidence type="ECO:0000313" key="12">
    <source>
        <dbReference type="Proteomes" id="UP000663870"/>
    </source>
</evidence>
<keyword evidence="6 8" id="KW-0472">Membrane</keyword>
<feature type="transmembrane region" description="Helical" evidence="8">
    <location>
        <begin position="45"/>
        <end position="69"/>
    </location>
</feature>
<dbReference type="Gene3D" id="1.20.1080.10">
    <property type="entry name" value="Glycerol uptake facilitator protein"/>
    <property type="match status" value="1"/>
</dbReference>
<evidence type="ECO:0000256" key="4">
    <source>
        <dbReference type="ARBA" id="ARBA00022692"/>
    </source>
</evidence>
<name>A0A814TFY3_9BILA</name>
<dbReference type="GO" id="GO:0015254">
    <property type="term" value="F:glycerol channel activity"/>
    <property type="evidence" value="ECO:0007669"/>
    <property type="project" value="TreeGrafter"/>
</dbReference>
<dbReference type="Proteomes" id="UP000663870">
    <property type="component" value="Unassembled WGS sequence"/>
</dbReference>
<evidence type="ECO:0000313" key="9">
    <source>
        <dbReference type="EMBL" id="CAF1159564.1"/>
    </source>
</evidence>
<organism evidence="9 11">
    <name type="scientific">Rotaria sordida</name>
    <dbReference type="NCBI Taxonomy" id="392033"/>
    <lineage>
        <taxon>Eukaryota</taxon>
        <taxon>Metazoa</taxon>
        <taxon>Spiralia</taxon>
        <taxon>Gnathifera</taxon>
        <taxon>Rotifera</taxon>
        <taxon>Eurotatoria</taxon>
        <taxon>Bdelloidea</taxon>
        <taxon>Philodinida</taxon>
        <taxon>Philodinidae</taxon>
        <taxon>Rotaria</taxon>
    </lineage>
</organism>
<dbReference type="PANTHER" id="PTHR43829">
    <property type="entry name" value="AQUAPORIN OR AQUAGLYCEROPORIN RELATED"/>
    <property type="match status" value="1"/>
</dbReference>